<gene>
    <name evidence="2" type="ORF">ACFSQZ_12000</name>
</gene>
<evidence type="ECO:0000256" key="1">
    <source>
        <dbReference type="SAM" id="SignalP"/>
    </source>
</evidence>
<evidence type="ECO:0000313" key="2">
    <source>
        <dbReference type="EMBL" id="MFD2277194.1"/>
    </source>
</evidence>
<feature type="signal peptide" evidence="1">
    <location>
        <begin position="1"/>
        <end position="21"/>
    </location>
</feature>
<evidence type="ECO:0000313" key="3">
    <source>
        <dbReference type="Proteomes" id="UP001597297"/>
    </source>
</evidence>
<dbReference type="EMBL" id="JBHUJC010000041">
    <property type="protein sequence ID" value="MFD2277194.1"/>
    <property type="molecule type" value="Genomic_DNA"/>
</dbReference>
<comment type="caution">
    <text evidence="2">The sequence shown here is derived from an EMBL/GenBank/DDBJ whole genome shotgun (WGS) entry which is preliminary data.</text>
</comment>
<proteinExistence type="predicted"/>
<accession>A0ABW5E406</accession>
<feature type="chain" id="PRO_5047109155" evidence="1">
    <location>
        <begin position="22"/>
        <end position="420"/>
    </location>
</feature>
<dbReference type="RefSeq" id="WP_377094023.1">
    <property type="nucleotide sequence ID" value="NZ_JBHSJM010000001.1"/>
</dbReference>
<name>A0ABW5E406_9BACT</name>
<keyword evidence="3" id="KW-1185">Reference proteome</keyword>
<protein>
    <submittedName>
        <fullName evidence="2">Uncharacterized protein</fullName>
    </submittedName>
</protein>
<reference evidence="3" key="1">
    <citation type="journal article" date="2019" name="Int. J. Syst. Evol. Microbiol.">
        <title>The Global Catalogue of Microorganisms (GCM) 10K type strain sequencing project: providing services to taxonomists for standard genome sequencing and annotation.</title>
        <authorList>
            <consortium name="The Broad Institute Genomics Platform"/>
            <consortium name="The Broad Institute Genome Sequencing Center for Infectious Disease"/>
            <person name="Wu L."/>
            <person name="Ma J."/>
        </authorList>
    </citation>
    <scope>NUCLEOTIDE SEQUENCE [LARGE SCALE GENOMIC DNA]</scope>
    <source>
        <strain evidence="3">JCM 16545</strain>
    </source>
</reference>
<dbReference type="Proteomes" id="UP001597297">
    <property type="component" value="Unassembled WGS sequence"/>
</dbReference>
<sequence>MNRFIVSCLSATFIGGSVVFAQQFPSYEEPPVFAASQLLPVGLLQGPQHRVRDHAPSDGFLIHFTMDTNYGVVHARGLDELAVRVHEMGAIQLLVETSKSDLFAEGLKKSVEAPIDAVKNIAADPEGAMKKAPATVGHFFQKVGSSVSNAATKVGDKWQNRDPDQNTEEMLAETGKGIGKSAKSVAGFDKAKLDCARKLSVNPYSDNELLQSEMEKVTWAFFAGGLPLRLGASAVSGGASMALTATKTVGIPEDIYDVTPGELLLRDRQAMEAMGADQALIEKVFLNPNLNVALRHGAIQSLSALPGGTDRLNVVGQLASCATAEQARYFYQVLEKLKARHHSSPYKALSTVMRMPAGVTQDGVLEVVAPVDYLCWTPQIAQFASTPKMPGQKYRAVVYGKISPSAIEGFKATGWEVVDL</sequence>
<organism evidence="2 3">
    <name type="scientific">Rubritalea spongiae</name>
    <dbReference type="NCBI Taxonomy" id="430797"/>
    <lineage>
        <taxon>Bacteria</taxon>
        <taxon>Pseudomonadati</taxon>
        <taxon>Verrucomicrobiota</taxon>
        <taxon>Verrucomicrobiia</taxon>
        <taxon>Verrucomicrobiales</taxon>
        <taxon>Rubritaleaceae</taxon>
        <taxon>Rubritalea</taxon>
    </lineage>
</organism>
<keyword evidence="1" id="KW-0732">Signal</keyword>